<reference evidence="1" key="1">
    <citation type="submission" date="2022-10" db="EMBL/GenBank/DDBJ databases">
        <title>Chryseobacterium babae sp. nov. isolated from the gut of the beetle Oryctes rhinoceros, and Chryseobacterium kimseyorum sp. nov., isolated from a stick insect rearing cage.</title>
        <authorList>
            <person name="Shelomi M."/>
            <person name="Han C.-J."/>
            <person name="Chen W.-M."/>
            <person name="Chen H.-K."/>
            <person name="Liaw S.-J."/>
            <person name="Muhle E."/>
            <person name="Clermont D."/>
        </authorList>
    </citation>
    <scope>NUCLEOTIDE SEQUENCE</scope>
    <source>
        <strain evidence="1">WLa1L2M3</strain>
    </source>
</reference>
<name>A0ABT3HRT9_9FLAO</name>
<dbReference type="EMBL" id="JAPDHV010000008">
    <property type="protein sequence ID" value="MCW3162503.1"/>
    <property type="molecule type" value="Genomic_DNA"/>
</dbReference>
<accession>A0ABT3HRT9</accession>
<protein>
    <submittedName>
        <fullName evidence="1">Ester cyclase</fullName>
    </submittedName>
</protein>
<comment type="caution">
    <text evidence="1">The sequence shown here is derived from an EMBL/GenBank/DDBJ whole genome shotgun (WGS) entry which is preliminary data.</text>
</comment>
<dbReference type="Gene3D" id="3.10.450.50">
    <property type="match status" value="1"/>
</dbReference>
<dbReference type="SUPFAM" id="SSF54427">
    <property type="entry name" value="NTF2-like"/>
    <property type="match status" value="1"/>
</dbReference>
<organism evidence="1 2">
    <name type="scientific">Chryseobacterium oryctis</name>
    <dbReference type="NCBI Taxonomy" id="2952618"/>
    <lineage>
        <taxon>Bacteria</taxon>
        <taxon>Pseudomonadati</taxon>
        <taxon>Bacteroidota</taxon>
        <taxon>Flavobacteriia</taxon>
        <taxon>Flavobacteriales</taxon>
        <taxon>Weeksellaceae</taxon>
        <taxon>Chryseobacterium group</taxon>
        <taxon>Chryseobacterium</taxon>
    </lineage>
</organism>
<sequence length="142" mass="16145">MEIIINHNDKEAVRNSNSLLALYEEMINKKEPLKSVRKYIVPEYIQHNPFLPTGADGTGKAFEDRLVDFPNMSVEVYKIIASGNYVWAHVKFKNIYSNDTNDLGVAGVDIFKFNHEGKITEHWDVLQSVPELAQSANTNGMF</sequence>
<proteinExistence type="predicted"/>
<keyword evidence="2" id="KW-1185">Reference proteome</keyword>
<dbReference type="Pfam" id="PF07366">
    <property type="entry name" value="SnoaL"/>
    <property type="match status" value="1"/>
</dbReference>
<gene>
    <name evidence="1" type="ORF">OH806_14625</name>
</gene>
<dbReference type="RefSeq" id="WP_264744421.1">
    <property type="nucleotide sequence ID" value="NZ_JAPDHV010000008.1"/>
</dbReference>
<evidence type="ECO:0000313" key="2">
    <source>
        <dbReference type="Proteomes" id="UP001163719"/>
    </source>
</evidence>
<dbReference type="InterPro" id="IPR032710">
    <property type="entry name" value="NTF2-like_dom_sf"/>
</dbReference>
<dbReference type="Proteomes" id="UP001163719">
    <property type="component" value="Unassembled WGS sequence"/>
</dbReference>
<evidence type="ECO:0000313" key="1">
    <source>
        <dbReference type="EMBL" id="MCW3162503.1"/>
    </source>
</evidence>
<dbReference type="InterPro" id="IPR009959">
    <property type="entry name" value="Cyclase_SnoaL-like"/>
</dbReference>